<accession>A0A7S1YYR8</accession>
<proteinExistence type="predicted"/>
<organism evidence="2">
    <name type="scientific">Ditylum brightwellii</name>
    <dbReference type="NCBI Taxonomy" id="49249"/>
    <lineage>
        <taxon>Eukaryota</taxon>
        <taxon>Sar</taxon>
        <taxon>Stramenopiles</taxon>
        <taxon>Ochrophyta</taxon>
        <taxon>Bacillariophyta</taxon>
        <taxon>Mediophyceae</taxon>
        <taxon>Lithodesmiophycidae</taxon>
        <taxon>Lithodesmiales</taxon>
        <taxon>Lithodesmiaceae</taxon>
        <taxon>Ditylum</taxon>
    </lineage>
</organism>
<dbReference type="Gene3D" id="3.90.1720.10">
    <property type="entry name" value="endopeptidase domain like (from Nostoc punctiforme)"/>
    <property type="match status" value="1"/>
</dbReference>
<reference evidence="2" key="1">
    <citation type="submission" date="2021-01" db="EMBL/GenBank/DDBJ databases">
        <authorList>
            <person name="Corre E."/>
            <person name="Pelletier E."/>
            <person name="Niang G."/>
            <person name="Scheremetjew M."/>
            <person name="Finn R."/>
            <person name="Kale V."/>
            <person name="Holt S."/>
            <person name="Cochrane G."/>
            <person name="Meng A."/>
            <person name="Brown T."/>
            <person name="Cohen L."/>
        </authorList>
    </citation>
    <scope>NUCLEOTIDE SEQUENCE</scope>
    <source>
        <strain evidence="2">Pop2</strain>
    </source>
</reference>
<name>A0A7S1YYR8_9STRA</name>
<sequence length="313" mass="34855">MFGSWRHQKKTEETSKKHNFEKGDHVIRWTHLLLYPIQVHGIVLSAGEDIVTIVDFGLAGNANTSHINDAKENLDEKKALKERTIDCEDVVMVEACKSAQLDRVSIVSLTEPEELKPWKKVNYEKSSLNKNWWSRGSIEKENEEEQTLLPSSDPPNLVIARVRYLLTNPSVLPKHHLLFSNSECIAVWCKTSRWSTLQTSVFLHSTAAGNLKSAATLATVATTTTVTTTIPASGIAGWFGMTTTTSVGLLTAQPWLIPVLAGYGIITVGTPIIMLKKAKERWALLTTKLNDGFWAWADSDIYVEAIHCWSGLK</sequence>
<keyword evidence="1" id="KW-0812">Transmembrane</keyword>
<dbReference type="EMBL" id="HBGN01011575">
    <property type="protein sequence ID" value="CAD9323127.1"/>
    <property type="molecule type" value="Transcribed_RNA"/>
</dbReference>
<feature type="transmembrane region" description="Helical" evidence="1">
    <location>
        <begin position="255"/>
        <end position="275"/>
    </location>
</feature>
<protein>
    <submittedName>
        <fullName evidence="2">Uncharacterized protein</fullName>
    </submittedName>
</protein>
<evidence type="ECO:0000256" key="1">
    <source>
        <dbReference type="SAM" id="Phobius"/>
    </source>
</evidence>
<evidence type="ECO:0000313" key="2">
    <source>
        <dbReference type="EMBL" id="CAD9323127.1"/>
    </source>
</evidence>
<keyword evidence="1" id="KW-0472">Membrane</keyword>
<gene>
    <name evidence="2" type="ORF">DBRI1063_LOCUS7387</name>
</gene>
<keyword evidence="1" id="KW-1133">Transmembrane helix</keyword>
<dbReference type="AlphaFoldDB" id="A0A7S1YYR8"/>